<organism evidence="2 3">
    <name type="scientific">Rhodococcus navarretei</name>
    <dbReference type="NCBI Taxonomy" id="3128981"/>
    <lineage>
        <taxon>Bacteria</taxon>
        <taxon>Bacillati</taxon>
        <taxon>Actinomycetota</taxon>
        <taxon>Actinomycetes</taxon>
        <taxon>Mycobacteriales</taxon>
        <taxon>Nocardiaceae</taxon>
        <taxon>Rhodococcus</taxon>
    </lineage>
</organism>
<feature type="compositionally biased region" description="Basic and acidic residues" evidence="1">
    <location>
        <begin position="198"/>
        <end position="210"/>
    </location>
</feature>
<reference evidence="2 3" key="1">
    <citation type="submission" date="2024-03" db="EMBL/GenBank/DDBJ databases">
        <title>Rhodococcus navarretei sp. nov. and Pseudarthrobacter quantumdoti sp. nov., two new species with the ability to biosynthesize Quantum Dots isolated from soil samples at Union Glacier, Antarctica.</title>
        <authorList>
            <person name="Vargas M."/>
        </authorList>
    </citation>
    <scope>NUCLEOTIDE SEQUENCE [LARGE SCALE GENOMIC DNA]</scope>
    <source>
        <strain evidence="2 3">EXRC-4A-4</strain>
    </source>
</reference>
<comment type="caution">
    <text evidence="2">The sequence shown here is derived from an EMBL/GenBank/DDBJ whole genome shotgun (WGS) entry which is preliminary data.</text>
</comment>
<proteinExistence type="predicted"/>
<protein>
    <submittedName>
        <fullName evidence="2">Uncharacterized protein</fullName>
    </submittedName>
</protein>
<evidence type="ECO:0000313" key="2">
    <source>
        <dbReference type="EMBL" id="MEK8070674.1"/>
    </source>
</evidence>
<dbReference type="EMBL" id="JBBPCN010000001">
    <property type="protein sequence ID" value="MEK8070674.1"/>
    <property type="molecule type" value="Genomic_DNA"/>
</dbReference>
<feature type="region of interest" description="Disordered" evidence="1">
    <location>
        <begin position="181"/>
        <end position="210"/>
    </location>
</feature>
<evidence type="ECO:0000313" key="3">
    <source>
        <dbReference type="Proteomes" id="UP001456513"/>
    </source>
</evidence>
<accession>A0ABU9CTD7</accession>
<name>A0ABU9CTD7_9NOCA</name>
<evidence type="ECO:0000256" key="1">
    <source>
        <dbReference type="SAM" id="MobiDB-lite"/>
    </source>
</evidence>
<gene>
    <name evidence="2" type="ORF">AABD04_07425</name>
</gene>
<sequence length="998" mass="111442">MSEAIVTELFTFVAARPLQLYTKQDTLVYAMRDPQLENDSGPVELISLAQHLAEPGAAEAAWKELDHRNIEQWAQQRWDLEEKCRVLARDNGSDTVVELDDMLVGARSTYTSAGGRTRSMNSIWRAIYTAFAHGPNAGKMLIEPVAALQLFHLVAGTPQGGTDVGDVLRLLDSRVMLDPAFTDNLRPVPTSPPVPPPNREDRPEPEDDSKYRELARNIVSAAALMSYTADSAVARTSPTTRRRSPTRDEIATGVDEATDITEVSTVASLRSAVTVDLTSTQSNLLDRLRIGQSTPIHVARRELADELDRMSIEAAALDPVRVSNALALAAKDFDVEVVPAPSSLLQQQIEKFVDIDVSIPPLSDRGDADMSGKITTIGIGDLKVVKETLTSYVAGEIAHIENVLAGEKRDRMHRRLDRTETTIFEATDENKESERSQQTTDRFEIKSEAEKTIQEEADWKAGVEVTGSYGMVKVTATGEFATKDSTKESTKNSSTFAREVVSKSLDKVQNRVRAERTTKTITEVEEINSTGIVNTAPGSKNISGIYRWVDKKYRAQVYNYGSRVLIELVLPEPAALYRSAAMNPRTDIGIDPPPPLVYTDMPSPGNHYPALNWNHLTSLNFRRYASRYGLTEIDSPPDEFVVVSVTLKSDGKIMDDDAVIMSADEKFVVPIGYDMVGYEFSMHTVRWDHPNTIVSVNHFTHAIGESNTSKTKLFAEYGNAYPPGVFYAASGERIPVTFSIHDTQTASATVSVICLRRPDHLRAWQMKTFGKIYAQYEIKKRAYDQAVADLRARSDSAVVIRGHNPGINKSTIATELKRLSISMLTGQHFDRFGAVRHYQDEPRIDFDKALTDGRIVQFFEQAFEWNNMTYMFYPYFWGRHSEWDDLMAGDNPDPLFQNFLSAGSVRITLPAPRAFEDMIRYLLMNPHGKHDLSDLVWKGGPLPDLDDDLFRSLAEETRDKTDDLQGAVPEGTPWTYKVPTTLVWLQQDESPLPTAMDQ</sequence>
<dbReference type="Proteomes" id="UP001456513">
    <property type="component" value="Unassembled WGS sequence"/>
</dbReference>
<keyword evidence="3" id="KW-1185">Reference proteome</keyword>
<dbReference type="RefSeq" id="WP_341440699.1">
    <property type="nucleotide sequence ID" value="NZ_JBBPCN010000001.1"/>
</dbReference>